<protein>
    <submittedName>
        <fullName evidence="1">Uncharacterized protein</fullName>
    </submittedName>
</protein>
<evidence type="ECO:0000313" key="1">
    <source>
        <dbReference type="EMBL" id="KKL20613.1"/>
    </source>
</evidence>
<sequence length="102" mass="11613">MGQDLKHVTTVIGCRVPWSELSSKVELDRDVIQQPNLGGHGLHVDSRGNAFVCSWKRVQVSADDPQLAIYQDEDWGKERIRNTLELLGLWRDGQFGIWVIVE</sequence>
<name>A0A0F9E975_9ZZZZ</name>
<accession>A0A0F9E975</accession>
<dbReference type="EMBL" id="LAZR01038030">
    <property type="protein sequence ID" value="KKL20613.1"/>
    <property type="molecule type" value="Genomic_DNA"/>
</dbReference>
<reference evidence="1" key="1">
    <citation type="journal article" date="2015" name="Nature">
        <title>Complex archaea that bridge the gap between prokaryotes and eukaryotes.</title>
        <authorList>
            <person name="Spang A."/>
            <person name="Saw J.H."/>
            <person name="Jorgensen S.L."/>
            <person name="Zaremba-Niedzwiedzka K."/>
            <person name="Martijn J."/>
            <person name="Lind A.E."/>
            <person name="van Eijk R."/>
            <person name="Schleper C."/>
            <person name="Guy L."/>
            <person name="Ettema T.J."/>
        </authorList>
    </citation>
    <scope>NUCLEOTIDE SEQUENCE</scope>
</reference>
<gene>
    <name evidence="1" type="ORF">LCGC14_2453660</name>
</gene>
<comment type="caution">
    <text evidence="1">The sequence shown here is derived from an EMBL/GenBank/DDBJ whole genome shotgun (WGS) entry which is preliminary data.</text>
</comment>
<organism evidence="1">
    <name type="scientific">marine sediment metagenome</name>
    <dbReference type="NCBI Taxonomy" id="412755"/>
    <lineage>
        <taxon>unclassified sequences</taxon>
        <taxon>metagenomes</taxon>
        <taxon>ecological metagenomes</taxon>
    </lineage>
</organism>
<proteinExistence type="predicted"/>
<dbReference type="AlphaFoldDB" id="A0A0F9E975"/>